<reference evidence="1 2" key="1">
    <citation type="journal article" date="2022" name="bioRxiv">
        <title>The genome of the oomycete Peronosclerospora sorghi, a cosmopolitan pathogen of maize and sorghum, is inflated with dispersed pseudogenes.</title>
        <authorList>
            <person name="Fletcher K."/>
            <person name="Martin F."/>
            <person name="Isakeit T."/>
            <person name="Cavanaugh K."/>
            <person name="Magill C."/>
            <person name="Michelmore R."/>
        </authorList>
    </citation>
    <scope>NUCLEOTIDE SEQUENCE [LARGE SCALE GENOMIC DNA]</scope>
    <source>
        <strain evidence="1">P6</strain>
    </source>
</reference>
<accession>A0ACC0VV38</accession>
<name>A0ACC0VV38_9STRA</name>
<dbReference type="EMBL" id="CM047585">
    <property type="protein sequence ID" value="KAI9910142.1"/>
    <property type="molecule type" value="Genomic_DNA"/>
</dbReference>
<organism evidence="1 2">
    <name type="scientific">Peronosclerospora sorghi</name>
    <dbReference type="NCBI Taxonomy" id="230839"/>
    <lineage>
        <taxon>Eukaryota</taxon>
        <taxon>Sar</taxon>
        <taxon>Stramenopiles</taxon>
        <taxon>Oomycota</taxon>
        <taxon>Peronosporomycetes</taxon>
        <taxon>Peronosporales</taxon>
        <taxon>Peronosporaceae</taxon>
        <taxon>Peronosclerospora</taxon>
    </lineage>
</organism>
<proteinExistence type="predicted"/>
<comment type="caution">
    <text evidence="1">The sequence shown here is derived from an EMBL/GenBank/DDBJ whole genome shotgun (WGS) entry which is preliminary data.</text>
</comment>
<gene>
    <name evidence="1" type="ORF">PsorP6_010806</name>
</gene>
<protein>
    <submittedName>
        <fullName evidence="1">Uncharacterized protein</fullName>
    </submittedName>
</protein>
<dbReference type="Proteomes" id="UP001163321">
    <property type="component" value="Chromosome 6"/>
</dbReference>
<evidence type="ECO:0000313" key="2">
    <source>
        <dbReference type="Proteomes" id="UP001163321"/>
    </source>
</evidence>
<keyword evidence="2" id="KW-1185">Reference proteome</keyword>
<sequence>MVSTRIGLLVIAFALVQAASEVAANVSGKKPETAELNSAEFDRVGRVLEEDAYRRNHNRHGGPGH</sequence>
<evidence type="ECO:0000313" key="1">
    <source>
        <dbReference type="EMBL" id="KAI9910142.1"/>
    </source>
</evidence>